<keyword evidence="1" id="KW-0812">Transmembrane</keyword>
<sequence length="447" mass="50970">MQLTSIRGNKNEKIRKLTGVCSLLLNLMPFLLYISLTKEQSDVFVGALPFAIFYAFRHTILLFCRDLEYDYQRLAWIGLYSGIIGYFLGMFGGFQPIFWDLSGVGAGIASQLFPTAISQRRRLMKQGLLPKQDHLKPLFQVIIVLIGVGIIVWIKKPVISFALMLIITFGAVGSIWKTPHAIHPLPVRLHWANYLLALILLGAMLLLRLGRSLGFGKPLEWGIALLLIFLITMILALLLNHRQLLHYPNHLRQRIMLYGACGQYWTLYSTVFIGILYGTEMYSWTIVAYLFAFVFGGLLVKQTYHLFHFKDYQINLVMLTIGILLTFWLPTYFIGVFIIRSFASAERKTAIDDYEEATHNYSISSIVNYYYASITGIISQLVMWGSLFIFAGTTGMNRIFGAFSVGKTSIQSFPIIMNTHLILAGYMIIFIMALAFRLKNTKKQELR</sequence>
<feature type="transmembrane region" description="Helical" evidence="1">
    <location>
        <begin position="43"/>
        <end position="62"/>
    </location>
</feature>
<gene>
    <name evidence="2" type="ORF">LWHH1689_2173</name>
</gene>
<proteinExistence type="predicted"/>
<keyword evidence="1" id="KW-0472">Membrane</keyword>
<feature type="transmembrane region" description="Helical" evidence="1">
    <location>
        <begin position="312"/>
        <end position="339"/>
    </location>
</feature>
<dbReference type="AlphaFoldDB" id="A0A2S1EU09"/>
<feature type="transmembrane region" description="Helical" evidence="1">
    <location>
        <begin position="413"/>
        <end position="436"/>
    </location>
</feature>
<feature type="transmembrane region" description="Helical" evidence="1">
    <location>
        <begin position="255"/>
        <end position="275"/>
    </location>
</feature>
<evidence type="ECO:0000313" key="3">
    <source>
        <dbReference type="Proteomes" id="UP000244369"/>
    </source>
</evidence>
<keyword evidence="1" id="KW-1133">Transmembrane helix</keyword>
<feature type="transmembrane region" description="Helical" evidence="1">
    <location>
        <begin position="138"/>
        <end position="154"/>
    </location>
</feature>
<reference evidence="2 3" key="1">
    <citation type="submission" date="2018-03" db="EMBL/GenBank/DDBJ databases">
        <title>Complete Genome Sequence of the Chinese traditional Highland Barley wine Isolate Lactobacillus reuteri WHH1689.</title>
        <authorList>
            <person name="Chen S."/>
            <person name="Chen L."/>
            <person name="Chen L."/>
            <person name="Li Y."/>
        </authorList>
    </citation>
    <scope>NUCLEOTIDE SEQUENCE [LARGE SCALE GENOMIC DNA]</scope>
    <source>
        <strain evidence="2 3">WHH1689</strain>
    </source>
</reference>
<organism evidence="2 3">
    <name type="scientific">Limosilactobacillus reuteri</name>
    <name type="common">Lactobacillus reuteri</name>
    <dbReference type="NCBI Taxonomy" id="1598"/>
    <lineage>
        <taxon>Bacteria</taxon>
        <taxon>Bacillati</taxon>
        <taxon>Bacillota</taxon>
        <taxon>Bacilli</taxon>
        <taxon>Lactobacillales</taxon>
        <taxon>Lactobacillaceae</taxon>
        <taxon>Limosilactobacillus</taxon>
    </lineage>
</organism>
<protein>
    <submittedName>
        <fullName evidence="2">Membrane protein</fullName>
    </submittedName>
</protein>
<accession>A0A2S1EU09</accession>
<evidence type="ECO:0000313" key="2">
    <source>
        <dbReference type="EMBL" id="AWD63454.1"/>
    </source>
</evidence>
<feature type="transmembrane region" description="Helical" evidence="1">
    <location>
        <begin position="160"/>
        <end position="179"/>
    </location>
</feature>
<feature type="transmembrane region" description="Helical" evidence="1">
    <location>
        <begin position="191"/>
        <end position="209"/>
    </location>
</feature>
<feature type="transmembrane region" description="Helical" evidence="1">
    <location>
        <begin position="369"/>
        <end position="392"/>
    </location>
</feature>
<dbReference type="EMBL" id="CP027805">
    <property type="protein sequence ID" value="AWD63454.1"/>
    <property type="molecule type" value="Genomic_DNA"/>
</dbReference>
<feature type="transmembrane region" description="Helical" evidence="1">
    <location>
        <begin position="281"/>
        <end position="300"/>
    </location>
</feature>
<feature type="transmembrane region" description="Helical" evidence="1">
    <location>
        <begin position="74"/>
        <end position="91"/>
    </location>
</feature>
<feature type="transmembrane region" description="Helical" evidence="1">
    <location>
        <begin position="17"/>
        <end position="37"/>
    </location>
</feature>
<feature type="transmembrane region" description="Helical" evidence="1">
    <location>
        <begin position="221"/>
        <end position="239"/>
    </location>
</feature>
<dbReference type="Proteomes" id="UP000244369">
    <property type="component" value="Chromosome"/>
</dbReference>
<name>A0A2S1EU09_LIMRT</name>
<evidence type="ECO:0000256" key="1">
    <source>
        <dbReference type="SAM" id="Phobius"/>
    </source>
</evidence>